<dbReference type="InterPro" id="IPR000014">
    <property type="entry name" value="PAS"/>
</dbReference>
<feature type="region of interest" description="Disordered" evidence="8">
    <location>
        <begin position="648"/>
        <end position="672"/>
    </location>
</feature>
<feature type="domain" description="Phytochrome chromophore attachment site" evidence="9">
    <location>
        <begin position="161"/>
        <end position="297"/>
    </location>
</feature>
<evidence type="ECO:0000256" key="3">
    <source>
        <dbReference type="ARBA" id="ARBA00012438"/>
    </source>
</evidence>
<comment type="catalytic activity">
    <reaction evidence="1">
        <text>ATP + protein L-histidine = ADP + protein N-phospho-L-histidine.</text>
        <dbReference type="EC" id="2.7.13.3"/>
    </reaction>
</comment>
<dbReference type="Gene3D" id="1.10.287.130">
    <property type="match status" value="1"/>
</dbReference>
<dbReference type="SUPFAM" id="SSF47384">
    <property type="entry name" value="Homodimeric domain of signal transducing histidine kinase"/>
    <property type="match status" value="1"/>
</dbReference>
<dbReference type="InterPro" id="IPR036890">
    <property type="entry name" value="HATPase_C_sf"/>
</dbReference>
<feature type="domain" description="PAS" evidence="11">
    <location>
        <begin position="13"/>
        <end position="86"/>
    </location>
</feature>
<dbReference type="InterPro" id="IPR000700">
    <property type="entry name" value="PAS-assoc_C"/>
</dbReference>
<dbReference type="PANTHER" id="PTHR43065:SF50">
    <property type="entry name" value="HISTIDINE KINASE"/>
    <property type="match status" value="1"/>
</dbReference>
<dbReference type="CDD" id="cd00130">
    <property type="entry name" value="PAS"/>
    <property type="match status" value="1"/>
</dbReference>
<dbReference type="SMART" id="SM00086">
    <property type="entry name" value="PAC"/>
    <property type="match status" value="1"/>
</dbReference>
<protein>
    <recommendedName>
        <fullName evidence="3">histidine kinase</fullName>
        <ecNumber evidence="3">2.7.13.3</ecNumber>
    </recommendedName>
</protein>
<reference evidence="14" key="1">
    <citation type="journal article" date="2024" name="Algal Res.">
        <title>Biochemical, toxicological and genomic investigation of a high-biomass producing Limnothrix strain isolated from Italian shallow drinking water reservoir.</title>
        <authorList>
            <person name="Simonazzi M."/>
            <person name="Shishido T.K."/>
            <person name="Delbaje E."/>
            <person name="Wahlsten M."/>
            <person name="Fewer D.P."/>
            <person name="Sivonen K."/>
            <person name="Pezzolesi L."/>
            <person name="Pistocchi R."/>
        </authorList>
    </citation>
    <scope>NUCLEOTIDE SEQUENCE [LARGE SCALE GENOMIC DNA]</scope>
    <source>
        <strain evidence="14">LRLZ20PSL1</strain>
    </source>
</reference>
<evidence type="ECO:0000256" key="4">
    <source>
        <dbReference type="ARBA" id="ARBA00022553"/>
    </source>
</evidence>
<evidence type="ECO:0000256" key="5">
    <source>
        <dbReference type="ARBA" id="ARBA00022777"/>
    </source>
</evidence>
<dbReference type="Proteomes" id="UP001604335">
    <property type="component" value="Unassembled WGS sequence"/>
</dbReference>
<dbReference type="PROSITE" id="PS50113">
    <property type="entry name" value="PAC"/>
    <property type="match status" value="1"/>
</dbReference>
<evidence type="ECO:0000259" key="9">
    <source>
        <dbReference type="PROSITE" id="PS50046"/>
    </source>
</evidence>
<keyword evidence="6" id="KW-0902">Two-component regulatory system</keyword>
<dbReference type="Pfam" id="PF13426">
    <property type="entry name" value="PAS_9"/>
    <property type="match status" value="1"/>
</dbReference>
<dbReference type="SUPFAM" id="SSF55874">
    <property type="entry name" value="ATPase domain of HSP90 chaperone/DNA topoisomerase II/histidine kinase"/>
    <property type="match status" value="1"/>
</dbReference>
<dbReference type="InterPro" id="IPR003661">
    <property type="entry name" value="HisK_dim/P_dom"/>
</dbReference>
<dbReference type="InterPro" id="IPR016132">
    <property type="entry name" value="Phyto_chromo_attachment"/>
</dbReference>
<organism evidence="13 14">
    <name type="scientific">Limnothrix redekei LRLZ20PSL1</name>
    <dbReference type="NCBI Taxonomy" id="3112953"/>
    <lineage>
        <taxon>Bacteria</taxon>
        <taxon>Bacillati</taxon>
        <taxon>Cyanobacteriota</taxon>
        <taxon>Cyanophyceae</taxon>
        <taxon>Pseudanabaenales</taxon>
        <taxon>Pseudanabaenaceae</taxon>
        <taxon>Limnothrix</taxon>
    </lineage>
</organism>
<evidence type="ECO:0000256" key="7">
    <source>
        <dbReference type="SAM" id="Coils"/>
    </source>
</evidence>
<dbReference type="InterPro" id="IPR035965">
    <property type="entry name" value="PAS-like_dom_sf"/>
</dbReference>
<dbReference type="InterPro" id="IPR003594">
    <property type="entry name" value="HATPase_dom"/>
</dbReference>
<dbReference type="PROSITE" id="PS50112">
    <property type="entry name" value="PAS"/>
    <property type="match status" value="1"/>
</dbReference>
<keyword evidence="5" id="KW-0418">Kinase</keyword>
<dbReference type="CDD" id="cd00082">
    <property type="entry name" value="HisKA"/>
    <property type="match status" value="1"/>
</dbReference>
<dbReference type="SUPFAM" id="SSF55785">
    <property type="entry name" value="PYP-like sensor domain (PAS domain)"/>
    <property type="match status" value="1"/>
</dbReference>
<name>A0ABW7CBV8_9CYAN</name>
<dbReference type="SMART" id="SM00387">
    <property type="entry name" value="HATPase_c"/>
    <property type="match status" value="1"/>
</dbReference>
<dbReference type="PRINTS" id="PR00344">
    <property type="entry name" value="BCTRLSENSOR"/>
</dbReference>
<dbReference type="InterPro" id="IPR036097">
    <property type="entry name" value="HisK_dim/P_sf"/>
</dbReference>
<dbReference type="EMBL" id="JAZAQF010000078">
    <property type="protein sequence ID" value="MFG3818605.1"/>
    <property type="molecule type" value="Genomic_DNA"/>
</dbReference>
<evidence type="ECO:0000256" key="8">
    <source>
        <dbReference type="SAM" id="MobiDB-lite"/>
    </source>
</evidence>
<dbReference type="Gene3D" id="3.30.450.20">
    <property type="entry name" value="PAS domain"/>
    <property type="match status" value="1"/>
</dbReference>
<accession>A0ABW7CBV8</accession>
<dbReference type="InterPro" id="IPR003018">
    <property type="entry name" value="GAF"/>
</dbReference>
<comment type="caution">
    <text evidence="13">The sequence shown here is derived from an EMBL/GenBank/DDBJ whole genome shotgun (WGS) entry which is preliminary data.</text>
</comment>
<keyword evidence="14" id="KW-1185">Reference proteome</keyword>
<dbReference type="NCBIfam" id="TIGR00229">
    <property type="entry name" value="sensory_box"/>
    <property type="match status" value="1"/>
</dbReference>
<feature type="coiled-coil region" evidence="7">
    <location>
        <begin position="308"/>
        <end position="352"/>
    </location>
</feature>
<dbReference type="Pfam" id="PF01590">
    <property type="entry name" value="GAF"/>
    <property type="match status" value="1"/>
</dbReference>
<dbReference type="Gene3D" id="3.30.565.10">
    <property type="entry name" value="Histidine kinase-like ATPase, C-terminal domain"/>
    <property type="match status" value="1"/>
</dbReference>
<dbReference type="Pfam" id="PF02518">
    <property type="entry name" value="HATPase_c"/>
    <property type="match status" value="1"/>
</dbReference>
<comment type="similarity">
    <text evidence="2">In the N-terminal section; belongs to the phytochrome family.</text>
</comment>
<sequence>MENQASPGLLPVTLELYERAMASASCGIAIADMSRPDRPLIYCNEAFEAMTGYRREEVLGRNCRFMQGPDTDPVAVEQLSQAIRRGEACEVVLLNYRKDGRPFWNRLSIGPVHDAAGHLTHYIGVQTDVTEAVEARKRQNRQLQEEQLLSGVTQRIRQDLDLTAVLSTAVNEVRQLLQTDRVVVYRFNPDWSGMVVAESVGEGWDASLDVTIEDTCFQVSRAQDYQQGRISAISDIETAPLSECHRNLLRRFQVRANLVLPISDHGRLWGLLIAHHCQNLRQWHPNEIHLLERLSHQLAVAVLQAELYEQAQAEIRRRQAAEDKLADKAAQLEAALQALKWQQAQLVQAERLAGLEQLVAGVAHEVNNPVAFIAGNLAHAGHYIQDLLDLVNVYQAEWARSGMAPSAEVEALVEEVDPAYIAEDWPRMLQSMRSGVERIQKIVRSLRAFSRLDEAIVKSINLNESLDSALVLFQGRLNALRSGDQLHSIQLIHEWGALPAITCYPGPLNQALAALIENAIDALTVAIESPQWLAKEERPTIWLATALDPASGRAVIQIRDNALGIPEAVHDRILDPFFSTKPIGQGTGLGLSIAYQTIVEQHGGRLWFESEPNQGTTFVVELPPAPPALEESESAADLPDRFLIRGNLGDRPMPPMPPNGGGRSMPSLLLFS</sequence>
<dbReference type="RefSeq" id="WP_393014044.1">
    <property type="nucleotide sequence ID" value="NZ_JAZAQF010000078.1"/>
</dbReference>
<dbReference type="Gene3D" id="3.30.450.40">
    <property type="match status" value="1"/>
</dbReference>
<gene>
    <name evidence="13" type="ORF">VPK24_13220</name>
</gene>
<evidence type="ECO:0000256" key="6">
    <source>
        <dbReference type="ARBA" id="ARBA00023012"/>
    </source>
</evidence>
<dbReference type="InterPro" id="IPR005467">
    <property type="entry name" value="His_kinase_dom"/>
</dbReference>
<dbReference type="PROSITE" id="PS50046">
    <property type="entry name" value="PHYTOCHROME_2"/>
    <property type="match status" value="1"/>
</dbReference>
<evidence type="ECO:0000256" key="1">
    <source>
        <dbReference type="ARBA" id="ARBA00000085"/>
    </source>
</evidence>
<dbReference type="InterPro" id="IPR001610">
    <property type="entry name" value="PAC"/>
</dbReference>
<keyword evidence="4" id="KW-0597">Phosphoprotein</keyword>
<feature type="domain" description="PAC" evidence="12">
    <location>
        <begin position="87"/>
        <end position="141"/>
    </location>
</feature>
<evidence type="ECO:0000259" key="10">
    <source>
        <dbReference type="PROSITE" id="PS50109"/>
    </source>
</evidence>
<dbReference type="EC" id="2.7.13.3" evidence="3"/>
<dbReference type="SMART" id="SM00091">
    <property type="entry name" value="PAS"/>
    <property type="match status" value="1"/>
</dbReference>
<dbReference type="PANTHER" id="PTHR43065">
    <property type="entry name" value="SENSOR HISTIDINE KINASE"/>
    <property type="match status" value="1"/>
</dbReference>
<proteinExistence type="inferred from homology"/>
<dbReference type="SMART" id="SM00065">
    <property type="entry name" value="GAF"/>
    <property type="match status" value="1"/>
</dbReference>
<evidence type="ECO:0000259" key="12">
    <source>
        <dbReference type="PROSITE" id="PS50113"/>
    </source>
</evidence>
<evidence type="ECO:0000256" key="2">
    <source>
        <dbReference type="ARBA" id="ARBA00006402"/>
    </source>
</evidence>
<evidence type="ECO:0000313" key="13">
    <source>
        <dbReference type="EMBL" id="MFG3818605.1"/>
    </source>
</evidence>
<dbReference type="InterPro" id="IPR029016">
    <property type="entry name" value="GAF-like_dom_sf"/>
</dbReference>
<dbReference type="InterPro" id="IPR004358">
    <property type="entry name" value="Sig_transdc_His_kin-like_C"/>
</dbReference>
<dbReference type="SUPFAM" id="SSF55781">
    <property type="entry name" value="GAF domain-like"/>
    <property type="match status" value="1"/>
</dbReference>
<evidence type="ECO:0000259" key="11">
    <source>
        <dbReference type="PROSITE" id="PS50112"/>
    </source>
</evidence>
<feature type="domain" description="Histidine kinase" evidence="10">
    <location>
        <begin position="361"/>
        <end position="626"/>
    </location>
</feature>
<keyword evidence="5" id="KW-0808">Transferase</keyword>
<keyword evidence="7" id="KW-0175">Coiled coil</keyword>
<dbReference type="PROSITE" id="PS50109">
    <property type="entry name" value="HIS_KIN"/>
    <property type="match status" value="1"/>
</dbReference>
<evidence type="ECO:0000313" key="14">
    <source>
        <dbReference type="Proteomes" id="UP001604335"/>
    </source>
</evidence>